<gene>
    <name evidence="1" type="primary">PARPA_11067.1 scaffold 42568</name>
</gene>
<keyword evidence="2" id="KW-1185">Reference proteome</keyword>
<evidence type="ECO:0000313" key="1">
    <source>
        <dbReference type="EMBL" id="CEP16790.1"/>
    </source>
</evidence>
<sequence>MVQLGIIASNNHLTAPELDSYMQVIVSNIQRLSIPGMKILKNGELIYSNVRPHLLLVTGDSVQALQISHIPSLFSEYHCKFCDIPREEHNPHIRKHKDILIKNQNKAKLRTKQDYLHEEEYFGIKGSPPIAQLHNFSVAMFGIDCFHLVSGIGLFMVELLTV</sequence>
<protein>
    <submittedName>
        <fullName evidence="1">Uncharacterized protein</fullName>
    </submittedName>
</protein>
<feature type="non-terminal residue" evidence="1">
    <location>
        <position position="162"/>
    </location>
</feature>
<accession>A0A0B7NMM8</accession>
<evidence type="ECO:0000313" key="2">
    <source>
        <dbReference type="Proteomes" id="UP000054107"/>
    </source>
</evidence>
<dbReference type="EMBL" id="LN733326">
    <property type="protein sequence ID" value="CEP16790.1"/>
    <property type="molecule type" value="Genomic_DNA"/>
</dbReference>
<dbReference type="AlphaFoldDB" id="A0A0B7NMM8"/>
<dbReference type="Proteomes" id="UP000054107">
    <property type="component" value="Unassembled WGS sequence"/>
</dbReference>
<reference evidence="1 2" key="1">
    <citation type="submission" date="2014-09" db="EMBL/GenBank/DDBJ databases">
        <authorList>
            <person name="Ellenberger Sabrina"/>
        </authorList>
    </citation>
    <scope>NUCLEOTIDE SEQUENCE [LARGE SCALE GENOMIC DNA]</scope>
    <source>
        <strain evidence="1 2">CBS 412.66</strain>
    </source>
</reference>
<proteinExistence type="predicted"/>
<name>A0A0B7NMM8_9FUNG</name>
<organism evidence="1 2">
    <name type="scientific">Parasitella parasitica</name>
    <dbReference type="NCBI Taxonomy" id="35722"/>
    <lineage>
        <taxon>Eukaryota</taxon>
        <taxon>Fungi</taxon>
        <taxon>Fungi incertae sedis</taxon>
        <taxon>Mucoromycota</taxon>
        <taxon>Mucoromycotina</taxon>
        <taxon>Mucoromycetes</taxon>
        <taxon>Mucorales</taxon>
        <taxon>Mucorineae</taxon>
        <taxon>Mucoraceae</taxon>
        <taxon>Parasitella</taxon>
    </lineage>
</organism>